<dbReference type="Gene3D" id="3.10.105.10">
    <property type="entry name" value="Dipeptide-binding Protein, Domain 3"/>
    <property type="match status" value="1"/>
</dbReference>
<dbReference type="Pfam" id="PF00496">
    <property type="entry name" value="SBP_bac_5"/>
    <property type="match status" value="1"/>
</dbReference>
<dbReference type="InterPro" id="IPR028974">
    <property type="entry name" value="TSP_type-3_rpt"/>
</dbReference>
<evidence type="ECO:0000256" key="1">
    <source>
        <dbReference type="ARBA" id="ARBA00005695"/>
    </source>
</evidence>
<organism evidence="6 7">
    <name type="scientific">Candidatus Lokiarchaeum ossiferum</name>
    <dbReference type="NCBI Taxonomy" id="2951803"/>
    <lineage>
        <taxon>Archaea</taxon>
        <taxon>Promethearchaeati</taxon>
        <taxon>Promethearchaeota</taxon>
        <taxon>Promethearchaeia</taxon>
        <taxon>Promethearchaeales</taxon>
        <taxon>Promethearchaeaceae</taxon>
        <taxon>Candidatus Lokiarchaeum</taxon>
    </lineage>
</organism>
<accession>A0ABY6HV56</accession>
<dbReference type="Gene3D" id="3.40.190.10">
    <property type="entry name" value="Periplasmic binding protein-like II"/>
    <property type="match status" value="1"/>
</dbReference>
<dbReference type="EMBL" id="CP104013">
    <property type="protein sequence ID" value="UYP47396.1"/>
    <property type="molecule type" value="Genomic_DNA"/>
</dbReference>
<dbReference type="PANTHER" id="PTHR30290:SF9">
    <property type="entry name" value="OLIGOPEPTIDE-BINDING PROTEIN APPA"/>
    <property type="match status" value="1"/>
</dbReference>
<evidence type="ECO:0000259" key="5">
    <source>
        <dbReference type="Pfam" id="PF00496"/>
    </source>
</evidence>
<evidence type="ECO:0000313" key="7">
    <source>
        <dbReference type="Proteomes" id="UP001208689"/>
    </source>
</evidence>
<evidence type="ECO:0000256" key="4">
    <source>
        <dbReference type="SAM" id="Phobius"/>
    </source>
</evidence>
<keyword evidence="4" id="KW-1133">Transmembrane helix</keyword>
<keyword evidence="4" id="KW-0812">Transmembrane</keyword>
<proteinExistence type="inferred from homology"/>
<protein>
    <recommendedName>
        <fullName evidence="5">Solute-binding protein family 5 domain-containing protein</fullName>
    </recommendedName>
</protein>
<keyword evidence="3" id="KW-0732">Signal</keyword>
<evidence type="ECO:0000313" key="6">
    <source>
        <dbReference type="EMBL" id="UYP47396.1"/>
    </source>
</evidence>
<dbReference type="Gene3D" id="3.90.76.10">
    <property type="entry name" value="Dipeptide-binding Protein, Domain 1"/>
    <property type="match status" value="1"/>
</dbReference>
<feature type="domain" description="Solute-binding protein family 5" evidence="5">
    <location>
        <begin position="102"/>
        <end position="494"/>
    </location>
</feature>
<keyword evidence="7" id="KW-1185">Reference proteome</keyword>
<dbReference type="Gene3D" id="4.10.1080.10">
    <property type="entry name" value="TSP type-3 repeat"/>
    <property type="match status" value="1"/>
</dbReference>
<evidence type="ECO:0000256" key="3">
    <source>
        <dbReference type="ARBA" id="ARBA00022729"/>
    </source>
</evidence>
<dbReference type="Proteomes" id="UP001208689">
    <property type="component" value="Chromosome"/>
</dbReference>
<sequence length="1040" mass="116308">MIVKSKHFSKIVLLLFVMTLEIGSNINILNQITEKSPDKSSVYSDIRSAYSFTNETIFVLGHPYDITAIDPLNAWDSSSIEVIDQICEGLFSTNLSDPAHSIIPRLASDEGIWNGDGTIFNVTLMENIYFHDGTRFNATAVKWNFDRLKDMITNSSGLSEVYPLIASVYTPVNDTFVIQNITVVNETYISFKLNYPYSPFKGMLTFSGSYIISPHSTPLHRFLNASAESLVGTGPYCFTEFIDQDSITFDYWPFYHRGIPGIKRMIWVVYDNVEDLNLSLINGTIDMVDSPSVDYFDVYNASSDITFQEGPESLVGQYLCMNNNYINQTFRKAISFGINYTEILNISNPPNSRLKSPLPSGLSGSNESFNYATMNITQARQIIIDMNMSSGLTQLSSDEEWQNLTETTPALTVNYTYNDGSYTRKTIGAIITDNLGYIGIKVNNVNLTWGEFAEYLYEINGHTKDELNLYVTGWGADYNDALAWLTPLFSNNSVSNLANINDPYLQSLLLNGTNEIDVLTLQTIVDEIQRYLVEDLMPVANLFSPKIFGAWSTNLSGFLLNSWGKQEFFACTWNNETVNIIDLNTNIFADPDNDAISSWDEYSIYFTNPYNEDTDSDGMPDAWELTYSLDPLDNGDGILDSDLDGLINAWEYGNSTIPDDSDSDDDGLSDNLELIMYLTNATNNDTDGDGLFDYNEIFLYSTNASDSDTDGDSISDFEELILYSTNATNNDTDGDGLFDYNEIFLYSTNASDSDSDGDSISDFDELMVYSTNASNDDSDGDNLSDFDELMVYSTNATSNDTDGDSLSDFDELLVYSTNATSNDTDGDGLSDFNELKLYFTNATSSDSDGDGLSDFDELMLHFTDALNYDTDGDGISDSMELEFDSDPLNQSSIPQIESLLSITINSRIRPFGSCCISWDGPIMPVLDNLSIYLSSTKFTKDNIGSMEPYIMFTKEIPDNYTLSNLDDGTWYLLILVENQNITLASSIIEFTVENPFNSTIPIYQIFSIIAGILAILGVIEVFMKMRQHKRKDIDSLHHEL</sequence>
<dbReference type="InterPro" id="IPR039424">
    <property type="entry name" value="SBP_5"/>
</dbReference>
<dbReference type="CDD" id="cd00995">
    <property type="entry name" value="PBP2_NikA_DppA_OppA_like"/>
    <property type="match status" value="1"/>
</dbReference>
<gene>
    <name evidence="6" type="ORF">NEF87_003681</name>
</gene>
<dbReference type="InterPro" id="IPR000914">
    <property type="entry name" value="SBP_5_dom"/>
</dbReference>
<name>A0ABY6HV56_9ARCH</name>
<evidence type="ECO:0000256" key="2">
    <source>
        <dbReference type="ARBA" id="ARBA00022448"/>
    </source>
</evidence>
<keyword evidence="2" id="KW-0813">Transport</keyword>
<keyword evidence="4" id="KW-0472">Membrane</keyword>
<dbReference type="PANTHER" id="PTHR30290">
    <property type="entry name" value="PERIPLASMIC BINDING COMPONENT OF ABC TRANSPORTER"/>
    <property type="match status" value="1"/>
</dbReference>
<dbReference type="SUPFAM" id="SSF53850">
    <property type="entry name" value="Periplasmic binding protein-like II"/>
    <property type="match status" value="1"/>
</dbReference>
<dbReference type="SUPFAM" id="SSF103647">
    <property type="entry name" value="TSP type-3 repeat"/>
    <property type="match status" value="2"/>
</dbReference>
<feature type="transmembrane region" description="Helical" evidence="4">
    <location>
        <begin position="1002"/>
        <end position="1023"/>
    </location>
</feature>
<reference evidence="6" key="1">
    <citation type="submission" date="2022-09" db="EMBL/GenBank/DDBJ databases">
        <title>Actin cytoskeleton and complex cell architecture in an #Asgard archaeon.</title>
        <authorList>
            <person name="Ponce Toledo R.I."/>
            <person name="Schleper C."/>
            <person name="Rodrigues Oliveira T."/>
            <person name="Wollweber F."/>
            <person name="Xu J."/>
            <person name="Rittmann S."/>
            <person name="Klingl A."/>
            <person name="Pilhofer M."/>
        </authorList>
    </citation>
    <scope>NUCLEOTIDE SEQUENCE</scope>
    <source>
        <strain evidence="6">B-35</strain>
    </source>
</reference>
<comment type="similarity">
    <text evidence="1">Belongs to the bacterial solute-binding protein 5 family.</text>
</comment>